<dbReference type="EMBL" id="JBHTJR010000053">
    <property type="protein sequence ID" value="MFD0994023.1"/>
    <property type="molecule type" value="Genomic_DNA"/>
</dbReference>
<comment type="caution">
    <text evidence="1">The sequence shown here is derived from an EMBL/GenBank/DDBJ whole genome shotgun (WGS) entry which is preliminary data.</text>
</comment>
<sequence length="539" mass="57959">SAPDQTVTIADGGNGNVTVGGTYPNFTIDVPNTVENTVTTSATAPTGPIEGDVWFDTSTSPTTVRIWDDSAWLSISDISNNWLLNGNTGSNNTNFLGTIDDVRMQIRSNNTPILEFGRRQTLGLDQAYPDYTNINQYLVYLTGDNATGTSALQFRADGASFYKPMFFTTQNGNFRLKGSTGVTDLFEIGSAGPDNDGRLEFIIGDDGNEPIIFKRYDYRSGGFHKEFFRVQGSNNTENAKTRFGININTNNVAVDSDYNDPQTTYNVANSTLQVEGSVSKSLVNVNSGAGAFNLTEDHHTVILSTNRNIILPNANTCNGRIYVIKNVSGTNVTSSNFLNQQNVVTNSINNNSTIWLQSEGNNWQLISESTQSSANVYTGFFIISTAGTQNITGLPFQPSQITFVAHANVESLDINSDNGVGNNARGISNSYGSMNGFARNNGGSITQQVIYVGGSGNSINDISRFASSSSCIGLRYSDQNGNFLGSITANLAAFNADGFSLNVTYTNGSVTANSGNPIQNVQPNDVQSESVVVLYTAYR</sequence>
<evidence type="ECO:0000313" key="1">
    <source>
        <dbReference type="EMBL" id="MFD0994023.1"/>
    </source>
</evidence>
<reference evidence="2" key="1">
    <citation type="journal article" date="2019" name="Int. J. Syst. Evol. Microbiol.">
        <title>The Global Catalogue of Microorganisms (GCM) 10K type strain sequencing project: providing services to taxonomists for standard genome sequencing and annotation.</title>
        <authorList>
            <consortium name="The Broad Institute Genomics Platform"/>
            <consortium name="The Broad Institute Genome Sequencing Center for Infectious Disease"/>
            <person name="Wu L."/>
            <person name="Ma J."/>
        </authorList>
    </citation>
    <scope>NUCLEOTIDE SEQUENCE [LARGE SCALE GENOMIC DNA]</scope>
    <source>
        <strain evidence="2">CCUG 60527</strain>
    </source>
</reference>
<proteinExistence type="predicted"/>
<dbReference type="Proteomes" id="UP001597062">
    <property type="component" value="Unassembled WGS sequence"/>
</dbReference>
<organism evidence="1 2">
    <name type="scientific">Tenacibaculum geojense</name>
    <dbReference type="NCBI Taxonomy" id="915352"/>
    <lineage>
        <taxon>Bacteria</taxon>
        <taxon>Pseudomonadati</taxon>
        <taxon>Bacteroidota</taxon>
        <taxon>Flavobacteriia</taxon>
        <taxon>Flavobacteriales</taxon>
        <taxon>Flavobacteriaceae</taxon>
        <taxon>Tenacibaculum</taxon>
    </lineage>
</organism>
<gene>
    <name evidence="1" type="ORF">ACFQ1U_12475</name>
</gene>
<name>A0ABW3JWL2_9FLAO</name>
<evidence type="ECO:0000313" key="2">
    <source>
        <dbReference type="Proteomes" id="UP001597062"/>
    </source>
</evidence>
<feature type="non-terminal residue" evidence="1">
    <location>
        <position position="1"/>
    </location>
</feature>
<protein>
    <submittedName>
        <fullName evidence="1">Uncharacterized protein</fullName>
    </submittedName>
</protein>
<accession>A0ABW3JWL2</accession>
<dbReference type="RefSeq" id="WP_386108879.1">
    <property type="nucleotide sequence ID" value="NZ_JBHTJR010000053.1"/>
</dbReference>
<keyword evidence="2" id="KW-1185">Reference proteome</keyword>